<keyword evidence="17" id="KW-1185">Reference proteome</keyword>
<keyword evidence="4 14" id="KW-0288">FMN</keyword>
<evidence type="ECO:0000256" key="8">
    <source>
        <dbReference type="ARBA" id="ARBA00022777"/>
    </source>
</evidence>
<evidence type="ECO:0000256" key="12">
    <source>
        <dbReference type="ARBA" id="ARBA00047880"/>
    </source>
</evidence>
<dbReference type="Gene3D" id="2.40.30.30">
    <property type="entry name" value="Riboflavin kinase-like"/>
    <property type="match status" value="1"/>
</dbReference>
<dbReference type="FunFam" id="2.40.30.30:FF:000004">
    <property type="entry name" value="Riboflavin biosynthesis protein"/>
    <property type="match status" value="1"/>
</dbReference>
<dbReference type="GO" id="GO:0009231">
    <property type="term" value="P:riboflavin biosynthetic process"/>
    <property type="evidence" value="ECO:0007669"/>
    <property type="project" value="InterPro"/>
</dbReference>
<proteinExistence type="inferred from homology"/>
<dbReference type="GO" id="GO:0009398">
    <property type="term" value="P:FMN biosynthetic process"/>
    <property type="evidence" value="ECO:0007669"/>
    <property type="project" value="UniProtKB-UniRule"/>
</dbReference>
<dbReference type="Proteomes" id="UP000253314">
    <property type="component" value="Unassembled WGS sequence"/>
</dbReference>
<dbReference type="Pfam" id="PF06574">
    <property type="entry name" value="FAD_syn"/>
    <property type="match status" value="1"/>
</dbReference>
<keyword evidence="6 14" id="KW-0548">Nucleotidyltransferase</keyword>
<evidence type="ECO:0000313" key="16">
    <source>
        <dbReference type="EMBL" id="RBW69888.1"/>
    </source>
</evidence>
<dbReference type="NCBIfam" id="NF004161">
    <property type="entry name" value="PRK05627.1-4"/>
    <property type="match status" value="1"/>
</dbReference>
<dbReference type="GO" id="GO:0003919">
    <property type="term" value="F:FMN adenylyltransferase activity"/>
    <property type="evidence" value="ECO:0007669"/>
    <property type="project" value="UniProtKB-UniRule"/>
</dbReference>
<dbReference type="InterPro" id="IPR004821">
    <property type="entry name" value="Cyt_trans-like"/>
</dbReference>
<dbReference type="InterPro" id="IPR014729">
    <property type="entry name" value="Rossmann-like_a/b/a_fold"/>
</dbReference>
<dbReference type="NCBIfam" id="TIGR00083">
    <property type="entry name" value="ribF"/>
    <property type="match status" value="1"/>
</dbReference>
<dbReference type="UniPathway" id="UPA00277">
    <property type="reaction ID" value="UER00407"/>
</dbReference>
<comment type="catalytic activity">
    <reaction evidence="13 14">
        <text>FMN + ATP + H(+) = FAD + diphosphate</text>
        <dbReference type="Rhea" id="RHEA:17237"/>
        <dbReference type="ChEBI" id="CHEBI:15378"/>
        <dbReference type="ChEBI" id="CHEBI:30616"/>
        <dbReference type="ChEBI" id="CHEBI:33019"/>
        <dbReference type="ChEBI" id="CHEBI:57692"/>
        <dbReference type="ChEBI" id="CHEBI:58210"/>
        <dbReference type="EC" id="2.7.7.2"/>
    </reaction>
</comment>
<keyword evidence="11" id="KW-0511">Multifunctional enzyme</keyword>
<comment type="catalytic activity">
    <reaction evidence="12 14">
        <text>riboflavin + ATP = FMN + ADP + H(+)</text>
        <dbReference type="Rhea" id="RHEA:14357"/>
        <dbReference type="ChEBI" id="CHEBI:15378"/>
        <dbReference type="ChEBI" id="CHEBI:30616"/>
        <dbReference type="ChEBI" id="CHEBI:57986"/>
        <dbReference type="ChEBI" id="CHEBI:58210"/>
        <dbReference type="ChEBI" id="CHEBI:456216"/>
        <dbReference type="EC" id="2.7.1.26"/>
    </reaction>
</comment>
<dbReference type="InterPro" id="IPR002606">
    <property type="entry name" value="Riboflavin_kinase_bac"/>
</dbReference>
<organism evidence="16 17">
    <name type="scientific">Bacillus taeanensis</name>
    <dbReference type="NCBI Taxonomy" id="273032"/>
    <lineage>
        <taxon>Bacteria</taxon>
        <taxon>Bacillati</taxon>
        <taxon>Bacillota</taxon>
        <taxon>Bacilli</taxon>
        <taxon>Bacillales</taxon>
        <taxon>Bacillaceae</taxon>
        <taxon>Bacillus</taxon>
    </lineage>
</organism>
<comment type="pathway">
    <text evidence="1 14">Cofactor biosynthesis; FAD biosynthesis; FAD from FMN: step 1/1.</text>
</comment>
<evidence type="ECO:0000256" key="13">
    <source>
        <dbReference type="ARBA" id="ARBA00049494"/>
    </source>
</evidence>
<dbReference type="AlphaFoldDB" id="A0A366XWG3"/>
<evidence type="ECO:0000259" key="15">
    <source>
        <dbReference type="SMART" id="SM00904"/>
    </source>
</evidence>
<dbReference type="GO" id="GO:0008531">
    <property type="term" value="F:riboflavin kinase activity"/>
    <property type="evidence" value="ECO:0007669"/>
    <property type="project" value="UniProtKB-UniRule"/>
</dbReference>
<dbReference type="PANTHER" id="PTHR22749:SF6">
    <property type="entry name" value="RIBOFLAVIN KINASE"/>
    <property type="match status" value="1"/>
</dbReference>
<dbReference type="RefSeq" id="WP_113805585.1">
    <property type="nucleotide sequence ID" value="NZ_QOCW01000007.1"/>
</dbReference>
<gene>
    <name evidence="16" type="ORF">DS031_08500</name>
</gene>
<protein>
    <recommendedName>
        <fullName evidence="14">Riboflavin biosynthesis protein</fullName>
    </recommendedName>
    <domain>
        <recommendedName>
            <fullName evidence="14">Riboflavin kinase</fullName>
            <ecNumber evidence="14">2.7.1.26</ecNumber>
        </recommendedName>
        <alternativeName>
            <fullName evidence="14">Flavokinase</fullName>
        </alternativeName>
    </domain>
    <domain>
        <recommendedName>
            <fullName evidence="14">FMN adenylyltransferase</fullName>
            <ecNumber evidence="14">2.7.7.2</ecNumber>
        </recommendedName>
        <alternativeName>
            <fullName evidence="14">FAD pyrophosphorylase</fullName>
        </alternativeName>
        <alternativeName>
            <fullName evidence="14">FAD synthase</fullName>
        </alternativeName>
    </domain>
</protein>
<dbReference type="InterPro" id="IPR015865">
    <property type="entry name" value="Riboflavin_kinase_bac/euk"/>
</dbReference>
<keyword evidence="9 14" id="KW-0274">FAD</keyword>
<keyword evidence="5 14" id="KW-0808">Transferase</keyword>
<dbReference type="SMART" id="SM00904">
    <property type="entry name" value="Flavokinase"/>
    <property type="match status" value="1"/>
</dbReference>
<evidence type="ECO:0000256" key="6">
    <source>
        <dbReference type="ARBA" id="ARBA00022695"/>
    </source>
</evidence>
<evidence type="ECO:0000256" key="10">
    <source>
        <dbReference type="ARBA" id="ARBA00022840"/>
    </source>
</evidence>
<dbReference type="UniPathway" id="UPA00276">
    <property type="reaction ID" value="UER00406"/>
</dbReference>
<keyword evidence="10 14" id="KW-0067">ATP-binding</keyword>
<dbReference type="SUPFAM" id="SSF52374">
    <property type="entry name" value="Nucleotidylyl transferase"/>
    <property type="match status" value="1"/>
</dbReference>
<evidence type="ECO:0000256" key="11">
    <source>
        <dbReference type="ARBA" id="ARBA00023268"/>
    </source>
</evidence>
<accession>A0A366XWG3</accession>
<keyword evidence="7 14" id="KW-0547">Nucleotide-binding</keyword>
<evidence type="ECO:0000256" key="2">
    <source>
        <dbReference type="ARBA" id="ARBA00005201"/>
    </source>
</evidence>
<evidence type="ECO:0000256" key="14">
    <source>
        <dbReference type="PIRNR" id="PIRNR004491"/>
    </source>
</evidence>
<dbReference type="EC" id="2.7.7.2" evidence="14"/>
<feature type="domain" description="Riboflavin kinase" evidence="15">
    <location>
        <begin position="184"/>
        <end position="311"/>
    </location>
</feature>
<keyword evidence="3 14" id="KW-0285">Flavoprotein</keyword>
<dbReference type="InterPro" id="IPR015864">
    <property type="entry name" value="FAD_synthase"/>
</dbReference>
<keyword evidence="8 14" id="KW-0418">Kinase</keyword>
<dbReference type="GO" id="GO:0005524">
    <property type="term" value="F:ATP binding"/>
    <property type="evidence" value="ECO:0007669"/>
    <property type="project" value="UniProtKB-UniRule"/>
</dbReference>
<dbReference type="InterPro" id="IPR023468">
    <property type="entry name" value="Riboflavin_kinase"/>
</dbReference>
<dbReference type="Pfam" id="PF01687">
    <property type="entry name" value="Flavokinase"/>
    <property type="match status" value="1"/>
</dbReference>
<evidence type="ECO:0000256" key="7">
    <source>
        <dbReference type="ARBA" id="ARBA00022741"/>
    </source>
</evidence>
<dbReference type="SUPFAM" id="SSF82114">
    <property type="entry name" value="Riboflavin kinase-like"/>
    <property type="match status" value="1"/>
</dbReference>
<evidence type="ECO:0000256" key="1">
    <source>
        <dbReference type="ARBA" id="ARBA00004726"/>
    </source>
</evidence>
<dbReference type="EMBL" id="QOCW01000007">
    <property type="protein sequence ID" value="RBW69888.1"/>
    <property type="molecule type" value="Genomic_DNA"/>
</dbReference>
<evidence type="ECO:0000256" key="9">
    <source>
        <dbReference type="ARBA" id="ARBA00022827"/>
    </source>
</evidence>
<reference evidence="16 17" key="1">
    <citation type="submission" date="2018-07" db="EMBL/GenBank/DDBJ databases">
        <title>Lottiidibacillus patelloidae gen. nov., sp. nov., isolated from the intestinal tract of a marine limpet and the reclassification of B. taeanensis BH030017T, B. algicola KMM 3737T and B. hwajinpoensis SW-72T as genus Lottiidibacillus.</title>
        <authorList>
            <person name="Liu R."/>
            <person name="Huang Z."/>
        </authorList>
    </citation>
    <scope>NUCLEOTIDE SEQUENCE [LARGE SCALE GENOMIC DNA]</scope>
    <source>
        <strain evidence="16 17">BH030017</strain>
    </source>
</reference>
<dbReference type="OrthoDB" id="9803667at2"/>
<dbReference type="NCBIfam" id="TIGR00125">
    <property type="entry name" value="cyt_tran_rel"/>
    <property type="match status" value="1"/>
</dbReference>
<name>A0A366XWG3_9BACI</name>
<dbReference type="Gene3D" id="3.40.50.620">
    <property type="entry name" value="HUPs"/>
    <property type="match status" value="1"/>
</dbReference>
<dbReference type="PANTHER" id="PTHR22749">
    <property type="entry name" value="RIBOFLAVIN KINASE/FMN ADENYLYLTRANSFERASE"/>
    <property type="match status" value="1"/>
</dbReference>
<evidence type="ECO:0000256" key="4">
    <source>
        <dbReference type="ARBA" id="ARBA00022643"/>
    </source>
</evidence>
<comment type="similarity">
    <text evidence="14">Belongs to the ribF family.</text>
</comment>
<evidence type="ECO:0000256" key="5">
    <source>
        <dbReference type="ARBA" id="ARBA00022679"/>
    </source>
</evidence>
<sequence>MKTVYLNYPQTMNKGTLNDCVMALGYFDGIHLGHQKVINTAKNIADKEKLETAVMTFDPPPAVVLGHKPKMSYITPISEKEKLIRELGVDTLYIVRFTLSFANLTPQQFIDDYIIGLSAKHVVAGFDYTYGRLGKGTMETISFHSRGQFDHTIVHKVEEENIKISSTLIRECIQKGEVEVLPNYLGRFYYVKGIVSDGEKRGRTIGFPTANITLSEDYLIPKLGVYAVKMTVGNHTYTGVCNVGFKPTFHNEKPEFPTIEVHLFHFDQNIYKERVAVEWHKRLRDEKKFSSVEQLVAQIGADKEQALHYFSMNKEDK</sequence>
<comment type="pathway">
    <text evidence="2 14">Cofactor biosynthesis; FMN biosynthesis; FMN from riboflavin (ATP route): step 1/1.</text>
</comment>
<evidence type="ECO:0000313" key="17">
    <source>
        <dbReference type="Proteomes" id="UP000253314"/>
    </source>
</evidence>
<dbReference type="GO" id="GO:0006747">
    <property type="term" value="P:FAD biosynthetic process"/>
    <property type="evidence" value="ECO:0007669"/>
    <property type="project" value="UniProtKB-UniRule"/>
</dbReference>
<dbReference type="FunFam" id="3.40.50.620:FF:000021">
    <property type="entry name" value="Riboflavin biosynthesis protein"/>
    <property type="match status" value="1"/>
</dbReference>
<evidence type="ECO:0000256" key="3">
    <source>
        <dbReference type="ARBA" id="ARBA00022630"/>
    </source>
</evidence>
<dbReference type="InterPro" id="IPR023465">
    <property type="entry name" value="Riboflavin_kinase_dom_sf"/>
</dbReference>
<comment type="caution">
    <text evidence="16">The sequence shown here is derived from an EMBL/GenBank/DDBJ whole genome shotgun (WGS) entry which is preliminary data.</text>
</comment>
<dbReference type="NCBIfam" id="NF004162">
    <property type="entry name" value="PRK05627.1-5"/>
    <property type="match status" value="1"/>
</dbReference>
<dbReference type="PIRSF" id="PIRSF004491">
    <property type="entry name" value="FAD_Synth"/>
    <property type="match status" value="1"/>
</dbReference>
<dbReference type="CDD" id="cd02064">
    <property type="entry name" value="FAD_synthetase_N"/>
    <property type="match status" value="1"/>
</dbReference>
<dbReference type="EC" id="2.7.1.26" evidence="14"/>